<proteinExistence type="inferred from homology"/>
<dbReference type="PANTHER" id="PTHR11785">
    <property type="entry name" value="AMINO ACID TRANSPORTER"/>
    <property type="match status" value="1"/>
</dbReference>
<keyword evidence="4" id="KW-1003">Cell membrane</keyword>
<feature type="transmembrane region" description="Helical" evidence="8">
    <location>
        <begin position="66"/>
        <end position="86"/>
    </location>
</feature>
<feature type="transmembrane region" description="Helical" evidence="8">
    <location>
        <begin position="446"/>
        <end position="467"/>
    </location>
</feature>
<evidence type="ECO:0000313" key="10">
    <source>
        <dbReference type="Proteomes" id="UP001286313"/>
    </source>
</evidence>
<feature type="transmembrane region" description="Helical" evidence="8">
    <location>
        <begin position="386"/>
        <end position="404"/>
    </location>
</feature>
<dbReference type="AlphaFoldDB" id="A0AAE1FG19"/>
<dbReference type="GO" id="GO:0005886">
    <property type="term" value="C:plasma membrane"/>
    <property type="evidence" value="ECO:0007669"/>
    <property type="project" value="UniProtKB-SubCell"/>
</dbReference>
<feature type="transmembrane region" description="Helical" evidence="8">
    <location>
        <begin position="257"/>
        <end position="279"/>
    </location>
</feature>
<keyword evidence="5 8" id="KW-0812">Transmembrane</keyword>
<dbReference type="FunFam" id="1.20.1740.10:FF:000003">
    <property type="entry name" value="Y+L amino acid transporter 1 isoform X1"/>
    <property type="match status" value="1"/>
</dbReference>
<organism evidence="9 10">
    <name type="scientific">Petrolisthes cinctipes</name>
    <name type="common">Flat porcelain crab</name>
    <dbReference type="NCBI Taxonomy" id="88211"/>
    <lineage>
        <taxon>Eukaryota</taxon>
        <taxon>Metazoa</taxon>
        <taxon>Ecdysozoa</taxon>
        <taxon>Arthropoda</taxon>
        <taxon>Crustacea</taxon>
        <taxon>Multicrustacea</taxon>
        <taxon>Malacostraca</taxon>
        <taxon>Eumalacostraca</taxon>
        <taxon>Eucarida</taxon>
        <taxon>Decapoda</taxon>
        <taxon>Pleocyemata</taxon>
        <taxon>Anomura</taxon>
        <taxon>Galatheoidea</taxon>
        <taxon>Porcellanidae</taxon>
        <taxon>Petrolisthes</taxon>
    </lineage>
</organism>
<protein>
    <recommendedName>
        <fullName evidence="11">Y+L amino acid transporter 2</fullName>
    </recommendedName>
</protein>
<evidence type="ECO:0000313" key="9">
    <source>
        <dbReference type="EMBL" id="KAK3873181.1"/>
    </source>
</evidence>
<keyword evidence="3" id="KW-0813">Transport</keyword>
<name>A0AAE1FG19_PETCI</name>
<evidence type="ECO:0000256" key="6">
    <source>
        <dbReference type="ARBA" id="ARBA00022989"/>
    </source>
</evidence>
<dbReference type="InterPro" id="IPR002293">
    <property type="entry name" value="AA/rel_permease1"/>
</dbReference>
<evidence type="ECO:0000256" key="8">
    <source>
        <dbReference type="SAM" id="Phobius"/>
    </source>
</evidence>
<keyword evidence="7 8" id="KW-0472">Membrane</keyword>
<keyword evidence="10" id="KW-1185">Reference proteome</keyword>
<comment type="subcellular location">
    <subcellularLocation>
        <location evidence="1">Cell membrane</location>
        <topology evidence="1">Multi-pass membrane protein</topology>
    </subcellularLocation>
</comment>
<reference evidence="9" key="1">
    <citation type="submission" date="2023-10" db="EMBL/GenBank/DDBJ databases">
        <title>Genome assemblies of two species of porcelain crab, Petrolisthes cinctipes and Petrolisthes manimaculis (Anomura: Porcellanidae).</title>
        <authorList>
            <person name="Angst P."/>
        </authorList>
    </citation>
    <scope>NUCLEOTIDE SEQUENCE</scope>
    <source>
        <strain evidence="9">PB745_01</strain>
        <tissue evidence="9">Gill</tissue>
    </source>
</reference>
<feature type="transmembrane region" description="Helical" evidence="8">
    <location>
        <begin position="473"/>
        <end position="494"/>
    </location>
</feature>
<dbReference type="GO" id="GO:0015179">
    <property type="term" value="F:L-amino acid transmembrane transporter activity"/>
    <property type="evidence" value="ECO:0007669"/>
    <property type="project" value="TreeGrafter"/>
</dbReference>
<comment type="similarity">
    <text evidence="2">Belongs to the amino acid-polyamine-organocation (APC) superfamily. L-type amino acid transporter (LAT) (TC 2.A.3.8) family.</text>
</comment>
<evidence type="ECO:0000256" key="1">
    <source>
        <dbReference type="ARBA" id="ARBA00004651"/>
    </source>
</evidence>
<feature type="transmembrane region" description="Helical" evidence="8">
    <location>
        <begin position="291"/>
        <end position="314"/>
    </location>
</feature>
<feature type="transmembrane region" description="Helical" evidence="8">
    <location>
        <begin position="216"/>
        <end position="237"/>
    </location>
</feature>
<gene>
    <name evidence="9" type="ORF">Pcinc_021816</name>
</gene>
<dbReference type="Proteomes" id="UP001286313">
    <property type="component" value="Unassembled WGS sequence"/>
</dbReference>
<evidence type="ECO:0008006" key="11">
    <source>
        <dbReference type="Google" id="ProtNLM"/>
    </source>
</evidence>
<dbReference type="Gene3D" id="1.20.1740.10">
    <property type="entry name" value="Amino acid/polyamine transporter I"/>
    <property type="match status" value="1"/>
</dbReference>
<comment type="caution">
    <text evidence="9">The sequence shown here is derived from an EMBL/GenBank/DDBJ whole genome shotgun (WGS) entry which is preliminary data.</text>
</comment>
<dbReference type="Pfam" id="PF13520">
    <property type="entry name" value="AA_permease_2"/>
    <property type="match status" value="1"/>
</dbReference>
<accession>A0AAE1FG19</accession>
<dbReference type="InterPro" id="IPR050598">
    <property type="entry name" value="AminoAcid_Transporter"/>
</dbReference>
<feature type="transmembrane region" description="Helical" evidence="8">
    <location>
        <begin position="134"/>
        <end position="157"/>
    </location>
</feature>
<feature type="transmembrane region" description="Helical" evidence="8">
    <location>
        <begin position="334"/>
        <end position="366"/>
    </location>
</feature>
<evidence type="ECO:0000256" key="5">
    <source>
        <dbReference type="ARBA" id="ARBA00022692"/>
    </source>
</evidence>
<dbReference type="PANTHER" id="PTHR11785:SF528">
    <property type="entry name" value="AMINO ACID TRANSPORTER PROTEIN JHI-21"/>
    <property type="match status" value="1"/>
</dbReference>
<sequence length="524" mass="57601">MPTKSTTEVFPTAPSELEPLLVTACEKLVNRVSTDGGCEWVRKKEEEEKKEDDDDDDGNVRLKKELGLMDGVGIVVGIIIGSGIFVSPKGVLQYSGSVGVALIVWAMSGAISMVGALCYAELGTMIPRSGGDYVYILEAFGEIPAFLFLWVSLVVTLPVSNTVVSLTFANYIIKPAFATCRVLPDVPVRLIAALVVCFLTWLNCTNVKWTKKVQGVFTMGKVCALILIIGAGIYHLASGHTELYQDPFQDSKTSITSLSAAFCQGLFSFGGWNCLNFVVEELRNPYRNLPLSILISMPIVTLVYFFVNVAYFAVLEPSEIFASDAVAISFASRALGVVMYAMPACVALSTFGTLNGLLFSCSRLFFVGAREGHLPQSLALISTKHYTPVPALVFQCVMTLLMLSSSDTTALINCVSFSISLFVLFSITSLLWLRYTQPNRKRPIKIWLWVVVLFFFVSLFLVIFPVIERPVELGLNLGVLVAGVPVYFIFVRAAPRSKRFNRFMGNITYVCQLLCLGLPEEKQE</sequence>
<feature type="transmembrane region" description="Helical" evidence="8">
    <location>
        <begin position="186"/>
        <end position="204"/>
    </location>
</feature>
<feature type="transmembrane region" description="Helical" evidence="8">
    <location>
        <begin position="98"/>
        <end position="122"/>
    </location>
</feature>
<evidence type="ECO:0000256" key="3">
    <source>
        <dbReference type="ARBA" id="ARBA00022448"/>
    </source>
</evidence>
<dbReference type="PIRSF" id="PIRSF006060">
    <property type="entry name" value="AA_transporter"/>
    <property type="match status" value="1"/>
</dbReference>
<evidence type="ECO:0000256" key="7">
    <source>
        <dbReference type="ARBA" id="ARBA00023136"/>
    </source>
</evidence>
<dbReference type="EMBL" id="JAWQEG010002254">
    <property type="protein sequence ID" value="KAK3873181.1"/>
    <property type="molecule type" value="Genomic_DNA"/>
</dbReference>
<evidence type="ECO:0000256" key="2">
    <source>
        <dbReference type="ARBA" id="ARBA00007040"/>
    </source>
</evidence>
<keyword evidence="6 8" id="KW-1133">Transmembrane helix</keyword>
<evidence type="ECO:0000256" key="4">
    <source>
        <dbReference type="ARBA" id="ARBA00022475"/>
    </source>
</evidence>
<feature type="transmembrane region" description="Helical" evidence="8">
    <location>
        <begin position="410"/>
        <end position="434"/>
    </location>
</feature>